<keyword evidence="1 5" id="KW-0597">Phosphoprotein</keyword>
<dbReference type="AlphaFoldDB" id="A0A6P2CV48"/>
<evidence type="ECO:0000313" key="9">
    <source>
        <dbReference type="Proteomes" id="UP000464178"/>
    </source>
</evidence>
<dbReference type="GO" id="GO:0006355">
    <property type="term" value="P:regulation of DNA-templated transcription"/>
    <property type="evidence" value="ECO:0007669"/>
    <property type="project" value="InterPro"/>
</dbReference>
<evidence type="ECO:0000256" key="3">
    <source>
        <dbReference type="ARBA" id="ARBA00023125"/>
    </source>
</evidence>
<evidence type="ECO:0000313" key="8">
    <source>
        <dbReference type="EMBL" id="VTR92851.1"/>
    </source>
</evidence>
<reference evidence="8 9" key="1">
    <citation type="submission" date="2019-05" db="EMBL/GenBank/DDBJ databases">
        <authorList>
            <consortium name="Science for Life Laboratories"/>
        </authorList>
    </citation>
    <scope>NUCLEOTIDE SEQUENCE [LARGE SCALE GENOMIC DNA]</scope>
    <source>
        <strain evidence="8">Soil9</strain>
    </source>
</reference>
<feature type="modified residue" description="4-aspartylphosphate" evidence="5">
    <location>
        <position position="56"/>
    </location>
</feature>
<organism evidence="8 9">
    <name type="scientific">Gemmata massiliana</name>
    <dbReference type="NCBI Taxonomy" id="1210884"/>
    <lineage>
        <taxon>Bacteria</taxon>
        <taxon>Pseudomonadati</taxon>
        <taxon>Planctomycetota</taxon>
        <taxon>Planctomycetia</taxon>
        <taxon>Gemmatales</taxon>
        <taxon>Gemmataceae</taxon>
        <taxon>Gemmata</taxon>
    </lineage>
</organism>
<dbReference type="Pfam" id="PF00196">
    <property type="entry name" value="GerE"/>
    <property type="match status" value="1"/>
</dbReference>
<dbReference type="EMBL" id="LR593886">
    <property type="protein sequence ID" value="VTR92851.1"/>
    <property type="molecule type" value="Genomic_DNA"/>
</dbReference>
<dbReference type="InterPro" id="IPR001789">
    <property type="entry name" value="Sig_transdc_resp-reg_receiver"/>
</dbReference>
<evidence type="ECO:0000256" key="5">
    <source>
        <dbReference type="PROSITE-ProRule" id="PRU00169"/>
    </source>
</evidence>
<evidence type="ECO:0000256" key="1">
    <source>
        <dbReference type="ARBA" id="ARBA00022553"/>
    </source>
</evidence>
<dbReference type="InterPro" id="IPR016032">
    <property type="entry name" value="Sig_transdc_resp-reg_C-effctor"/>
</dbReference>
<dbReference type="SUPFAM" id="SSF46894">
    <property type="entry name" value="C-terminal effector domain of the bipartite response regulators"/>
    <property type="match status" value="1"/>
</dbReference>
<dbReference type="PANTHER" id="PTHR43214:SF41">
    <property type="entry name" value="NITRATE_NITRITE RESPONSE REGULATOR PROTEIN NARP"/>
    <property type="match status" value="1"/>
</dbReference>
<feature type="domain" description="HTH luxR-type" evidence="6">
    <location>
        <begin position="144"/>
        <end position="209"/>
    </location>
</feature>
<dbReference type="PROSITE" id="PS50110">
    <property type="entry name" value="RESPONSE_REGULATORY"/>
    <property type="match status" value="1"/>
</dbReference>
<keyword evidence="3" id="KW-0238">DNA-binding</keyword>
<protein>
    <recommendedName>
        <fullName evidence="10">Response regulatory domain-containing protein</fullName>
    </recommendedName>
</protein>
<feature type="domain" description="Response regulatory" evidence="7">
    <location>
        <begin position="5"/>
        <end position="121"/>
    </location>
</feature>
<dbReference type="InterPro" id="IPR000792">
    <property type="entry name" value="Tscrpt_reg_LuxR_C"/>
</dbReference>
<dbReference type="InterPro" id="IPR011006">
    <property type="entry name" value="CheY-like_superfamily"/>
</dbReference>
<evidence type="ECO:0000256" key="2">
    <source>
        <dbReference type="ARBA" id="ARBA00023015"/>
    </source>
</evidence>
<dbReference type="Proteomes" id="UP000464178">
    <property type="component" value="Chromosome"/>
</dbReference>
<sequence>MNRIRVFLADDHAVVREGLRSLINSQLDMEVIGEAADGAEAVSRAVELAPDVVVTDVSMLGLNGAQVTEHLRAARPGQKVLVLTVHEDKEYLRRLLEAGAVGYILKRAASADLVSAIRAVAEGGTYLDPSLAGSVVDNFIRPAPEPIPADLSQREEEVVRLIALGYSNKEIAAQLKLSVKTVETYKARSMEKLQIESRVGIVRYALRRGWLTEPNEETATHP</sequence>
<dbReference type="Pfam" id="PF00072">
    <property type="entry name" value="Response_reg"/>
    <property type="match status" value="1"/>
</dbReference>
<evidence type="ECO:0000259" key="7">
    <source>
        <dbReference type="PROSITE" id="PS50110"/>
    </source>
</evidence>
<dbReference type="SMART" id="SM00448">
    <property type="entry name" value="REC"/>
    <property type="match status" value="1"/>
</dbReference>
<dbReference type="PRINTS" id="PR00038">
    <property type="entry name" value="HTHLUXR"/>
</dbReference>
<dbReference type="KEGG" id="gms:SOIL9_48630"/>
<gene>
    <name evidence="8" type="ORF">SOIL9_48630</name>
</gene>
<dbReference type="RefSeq" id="WP_162667661.1">
    <property type="nucleotide sequence ID" value="NZ_LR593886.1"/>
</dbReference>
<dbReference type="InterPro" id="IPR058245">
    <property type="entry name" value="NreC/VraR/RcsB-like_REC"/>
</dbReference>
<name>A0A6P2CV48_9BACT</name>
<evidence type="ECO:0000256" key="4">
    <source>
        <dbReference type="ARBA" id="ARBA00023163"/>
    </source>
</evidence>
<proteinExistence type="predicted"/>
<dbReference type="CDD" id="cd06170">
    <property type="entry name" value="LuxR_C_like"/>
    <property type="match status" value="1"/>
</dbReference>
<dbReference type="SMART" id="SM00421">
    <property type="entry name" value="HTH_LUXR"/>
    <property type="match status" value="1"/>
</dbReference>
<accession>A0A6P2CV48</accession>
<dbReference type="PROSITE" id="PS50043">
    <property type="entry name" value="HTH_LUXR_2"/>
    <property type="match status" value="1"/>
</dbReference>
<dbReference type="Gene3D" id="3.40.50.2300">
    <property type="match status" value="1"/>
</dbReference>
<dbReference type="InterPro" id="IPR039420">
    <property type="entry name" value="WalR-like"/>
</dbReference>
<dbReference type="CDD" id="cd17535">
    <property type="entry name" value="REC_NarL-like"/>
    <property type="match status" value="1"/>
</dbReference>
<evidence type="ECO:0008006" key="10">
    <source>
        <dbReference type="Google" id="ProtNLM"/>
    </source>
</evidence>
<evidence type="ECO:0000259" key="6">
    <source>
        <dbReference type="PROSITE" id="PS50043"/>
    </source>
</evidence>
<dbReference type="PROSITE" id="PS00622">
    <property type="entry name" value="HTH_LUXR_1"/>
    <property type="match status" value="1"/>
</dbReference>
<dbReference type="GO" id="GO:0000160">
    <property type="term" value="P:phosphorelay signal transduction system"/>
    <property type="evidence" value="ECO:0007669"/>
    <property type="project" value="InterPro"/>
</dbReference>
<keyword evidence="9" id="KW-1185">Reference proteome</keyword>
<dbReference type="SUPFAM" id="SSF52172">
    <property type="entry name" value="CheY-like"/>
    <property type="match status" value="1"/>
</dbReference>
<keyword evidence="4" id="KW-0804">Transcription</keyword>
<dbReference type="PANTHER" id="PTHR43214">
    <property type="entry name" value="TWO-COMPONENT RESPONSE REGULATOR"/>
    <property type="match status" value="1"/>
</dbReference>
<dbReference type="GO" id="GO:0003677">
    <property type="term" value="F:DNA binding"/>
    <property type="evidence" value="ECO:0007669"/>
    <property type="project" value="UniProtKB-KW"/>
</dbReference>
<keyword evidence="2" id="KW-0805">Transcription regulation</keyword>